<dbReference type="RefSeq" id="WP_345195006.1">
    <property type="nucleotide sequence ID" value="NZ_BAABFL010000125.1"/>
</dbReference>
<protein>
    <submittedName>
        <fullName evidence="1">Uncharacterized protein</fullName>
    </submittedName>
</protein>
<dbReference type="InterPro" id="IPR045809">
    <property type="entry name" value="MobI"/>
</dbReference>
<keyword evidence="2" id="KW-1185">Reference proteome</keyword>
<dbReference type="Proteomes" id="UP001500604">
    <property type="component" value="Unassembled WGS sequence"/>
</dbReference>
<sequence>MTDQNLQHMLNMVYSEIDSLHKEALSIQEDIYLQYYKNNQRSGFDNKARYSMRLKKSGFSFLIIWEDVRFFGTRGNRVRIVKQVSKGTSDKYTLKKFKNAAEWELPIIESAEKQFEKIRKSLKCLGTCHKQILTLASIQGVQVQTGKQSTGKSSLDVCQ</sequence>
<dbReference type="EMBL" id="BAABFL010000125">
    <property type="protein sequence ID" value="GAA4649226.1"/>
    <property type="molecule type" value="Genomic_DNA"/>
</dbReference>
<organism evidence="1 2">
    <name type="scientific">Kistimonas scapharcae</name>
    <dbReference type="NCBI Taxonomy" id="1036133"/>
    <lineage>
        <taxon>Bacteria</taxon>
        <taxon>Pseudomonadati</taxon>
        <taxon>Pseudomonadota</taxon>
        <taxon>Gammaproteobacteria</taxon>
        <taxon>Oceanospirillales</taxon>
        <taxon>Endozoicomonadaceae</taxon>
        <taxon>Kistimonas</taxon>
    </lineage>
</organism>
<accession>A0ABP8UZZ3</accession>
<evidence type="ECO:0000313" key="1">
    <source>
        <dbReference type="EMBL" id="GAA4649226.1"/>
    </source>
</evidence>
<comment type="caution">
    <text evidence="1">The sequence shown here is derived from an EMBL/GenBank/DDBJ whole genome shotgun (WGS) entry which is preliminary data.</text>
</comment>
<proteinExistence type="predicted"/>
<gene>
    <name evidence="1" type="ORF">GCM10023116_15000</name>
</gene>
<reference evidence="2" key="1">
    <citation type="journal article" date="2019" name="Int. J. Syst. Evol. Microbiol.">
        <title>The Global Catalogue of Microorganisms (GCM) 10K type strain sequencing project: providing services to taxonomists for standard genome sequencing and annotation.</title>
        <authorList>
            <consortium name="The Broad Institute Genomics Platform"/>
            <consortium name="The Broad Institute Genome Sequencing Center for Infectious Disease"/>
            <person name="Wu L."/>
            <person name="Ma J."/>
        </authorList>
    </citation>
    <scope>NUCLEOTIDE SEQUENCE [LARGE SCALE GENOMIC DNA]</scope>
    <source>
        <strain evidence="2">JCM 17805</strain>
    </source>
</reference>
<dbReference type="Pfam" id="PF19456">
    <property type="entry name" value="MobI"/>
    <property type="match status" value="1"/>
</dbReference>
<name>A0ABP8UZZ3_9GAMM</name>
<evidence type="ECO:0000313" key="2">
    <source>
        <dbReference type="Proteomes" id="UP001500604"/>
    </source>
</evidence>